<evidence type="ECO:0000313" key="10">
    <source>
        <dbReference type="EMBL" id="EDV26157.1"/>
    </source>
</evidence>
<dbReference type="GO" id="GO:0042800">
    <property type="term" value="F:histone H3K4 methyltransferase activity"/>
    <property type="evidence" value="ECO:0007669"/>
    <property type="project" value="UniProtKB-ARBA"/>
</dbReference>
<dbReference type="CTD" id="6753403"/>
<dbReference type="GeneID" id="6753403"/>
<evidence type="ECO:0000256" key="2">
    <source>
        <dbReference type="ARBA" id="ARBA00022679"/>
    </source>
</evidence>
<keyword evidence="2" id="KW-0808">Transferase</keyword>
<keyword evidence="6" id="KW-0238">DNA-binding</keyword>
<dbReference type="InterPro" id="IPR001214">
    <property type="entry name" value="SET_dom"/>
</dbReference>
<dbReference type="GO" id="GO:0032259">
    <property type="term" value="P:methylation"/>
    <property type="evidence" value="ECO:0007669"/>
    <property type="project" value="UniProtKB-KW"/>
</dbReference>
<dbReference type="FunFam" id="2.170.270.10:FF:000004">
    <property type="entry name" value="Histone-lysine N-methyltransferase"/>
    <property type="match status" value="1"/>
</dbReference>
<dbReference type="PROSITE" id="PS50280">
    <property type="entry name" value="SET"/>
    <property type="match status" value="1"/>
</dbReference>
<dbReference type="OrthoDB" id="308383at2759"/>
<dbReference type="InterPro" id="IPR003616">
    <property type="entry name" value="Post-SET_dom"/>
</dbReference>
<organism evidence="10 11">
    <name type="scientific">Trichoplax adhaerens</name>
    <name type="common">Trichoplax reptans</name>
    <dbReference type="NCBI Taxonomy" id="10228"/>
    <lineage>
        <taxon>Eukaryota</taxon>
        <taxon>Metazoa</taxon>
        <taxon>Placozoa</taxon>
        <taxon>Uniplacotomia</taxon>
        <taxon>Trichoplacea</taxon>
        <taxon>Trichoplacidae</taxon>
        <taxon>Trichoplax</taxon>
    </lineage>
</organism>
<dbReference type="PhylomeDB" id="B3RTM9"/>
<evidence type="ECO:0000256" key="6">
    <source>
        <dbReference type="ARBA" id="ARBA00023125"/>
    </source>
</evidence>
<evidence type="ECO:0000256" key="5">
    <source>
        <dbReference type="ARBA" id="ARBA00023117"/>
    </source>
</evidence>
<keyword evidence="4" id="KW-0805">Transcription regulation</keyword>
<dbReference type="RefSeq" id="XP_002112190.1">
    <property type="nucleotide sequence ID" value="XM_002112154.1"/>
</dbReference>
<dbReference type="OMA" id="ACKANCE"/>
<evidence type="ECO:0000259" key="9">
    <source>
        <dbReference type="PROSITE" id="PS50868"/>
    </source>
</evidence>
<evidence type="ECO:0000256" key="7">
    <source>
        <dbReference type="ARBA" id="ARBA00023163"/>
    </source>
</evidence>
<dbReference type="GO" id="GO:0003677">
    <property type="term" value="F:DNA binding"/>
    <property type="evidence" value="ECO:0007669"/>
    <property type="project" value="UniProtKB-KW"/>
</dbReference>
<gene>
    <name evidence="10" type="ORF">TRIADDRAFT_50258</name>
</gene>
<protein>
    <recommendedName>
        <fullName evidence="12">SET domain-containing protein</fullName>
    </recommendedName>
</protein>
<feature type="domain" description="SET" evidence="8">
    <location>
        <begin position="14"/>
        <end position="130"/>
    </location>
</feature>
<dbReference type="CDD" id="cd19170">
    <property type="entry name" value="SET_KMT2A_2B"/>
    <property type="match status" value="1"/>
</dbReference>
<reference evidence="10 11" key="1">
    <citation type="journal article" date="2008" name="Nature">
        <title>The Trichoplax genome and the nature of placozoans.</title>
        <authorList>
            <person name="Srivastava M."/>
            <person name="Begovic E."/>
            <person name="Chapman J."/>
            <person name="Putnam N.H."/>
            <person name="Hellsten U."/>
            <person name="Kawashima T."/>
            <person name="Kuo A."/>
            <person name="Mitros T."/>
            <person name="Salamov A."/>
            <person name="Carpenter M.L."/>
            <person name="Signorovitch A.Y."/>
            <person name="Moreno M.A."/>
            <person name="Kamm K."/>
            <person name="Grimwood J."/>
            <person name="Schmutz J."/>
            <person name="Shapiro H."/>
            <person name="Grigoriev I.V."/>
            <person name="Buss L.W."/>
            <person name="Schierwater B."/>
            <person name="Dellaporta S.L."/>
            <person name="Rokhsar D.S."/>
        </authorList>
    </citation>
    <scope>NUCLEOTIDE SEQUENCE [LARGE SCALE GENOMIC DNA]</scope>
    <source>
        <strain evidence="10 11">Grell-BS-1999</strain>
    </source>
</reference>
<dbReference type="PANTHER" id="PTHR45838:SF4">
    <property type="entry name" value="HISTONE-LYSINE N-METHYLTRANSFERASE TRITHORAX"/>
    <property type="match status" value="1"/>
</dbReference>
<keyword evidence="11" id="KW-1185">Reference proteome</keyword>
<dbReference type="AlphaFoldDB" id="B3RTM9"/>
<dbReference type="Gene3D" id="2.170.270.10">
    <property type="entry name" value="SET domain"/>
    <property type="match status" value="1"/>
</dbReference>
<evidence type="ECO:0000313" key="11">
    <source>
        <dbReference type="Proteomes" id="UP000009022"/>
    </source>
</evidence>
<evidence type="ECO:0000256" key="4">
    <source>
        <dbReference type="ARBA" id="ARBA00023015"/>
    </source>
</evidence>
<dbReference type="Proteomes" id="UP000009022">
    <property type="component" value="Unassembled WGS sequence"/>
</dbReference>
<dbReference type="PROSITE" id="PS50868">
    <property type="entry name" value="POST_SET"/>
    <property type="match status" value="1"/>
</dbReference>
<dbReference type="EMBL" id="DS985244">
    <property type="protein sequence ID" value="EDV26157.1"/>
    <property type="molecule type" value="Genomic_DNA"/>
</dbReference>
<dbReference type="KEGG" id="tad:TRIADDRAFT_50258"/>
<dbReference type="InterPro" id="IPR047219">
    <property type="entry name" value="KMT2A_2B_SET"/>
</dbReference>
<proteinExistence type="predicted"/>
<evidence type="ECO:0000256" key="3">
    <source>
        <dbReference type="ARBA" id="ARBA00022691"/>
    </source>
</evidence>
<keyword evidence="3" id="KW-0949">S-adenosyl-L-methionine</keyword>
<feature type="domain" description="Post-SET" evidence="9">
    <location>
        <begin position="136"/>
        <end position="152"/>
    </location>
</feature>
<dbReference type="InterPro" id="IPR046341">
    <property type="entry name" value="SET_dom_sf"/>
</dbReference>
<evidence type="ECO:0008006" key="12">
    <source>
        <dbReference type="Google" id="ProtNLM"/>
    </source>
</evidence>
<sequence>MAMRYRHLAATAKETVGVYRSDIHGRGLFCKRIIEAGEMIMEYAGTKIRSILTDKQEKYYEGKGLGCYMFRIDRDEVIDATLSGNAARFINHSCDPNCYCKIVPIDNIKKIIIFALRRIYPGEELTYDYNFAKEDIKLPCNCSSKKCRKFLN</sequence>
<dbReference type="STRING" id="10228.B3RTM9"/>
<dbReference type="PANTHER" id="PTHR45838">
    <property type="entry name" value="HISTONE-LYSINE-N-METHYLTRANSFERASE 2 KMT2 FAMILY MEMBER"/>
    <property type="match status" value="1"/>
</dbReference>
<evidence type="ECO:0000259" key="8">
    <source>
        <dbReference type="PROSITE" id="PS50280"/>
    </source>
</evidence>
<keyword evidence="1" id="KW-0489">Methyltransferase</keyword>
<name>B3RTM9_TRIAD</name>
<dbReference type="Pfam" id="PF00856">
    <property type="entry name" value="SET"/>
    <property type="match status" value="1"/>
</dbReference>
<dbReference type="InParanoid" id="B3RTM9"/>
<dbReference type="HOGENOM" id="CLU_020840_9_0_1"/>
<dbReference type="eggNOG" id="KOG1084">
    <property type="taxonomic scope" value="Eukaryota"/>
</dbReference>
<keyword evidence="5" id="KW-0103">Bromodomain</keyword>
<evidence type="ECO:0000256" key="1">
    <source>
        <dbReference type="ARBA" id="ARBA00022603"/>
    </source>
</evidence>
<dbReference type="SUPFAM" id="SSF82199">
    <property type="entry name" value="SET domain"/>
    <property type="match status" value="1"/>
</dbReference>
<accession>B3RTM9</accession>
<keyword evidence="7" id="KW-0804">Transcription</keyword>
<dbReference type="SMART" id="SM00317">
    <property type="entry name" value="SET"/>
    <property type="match status" value="1"/>
</dbReference>